<organism evidence="2 3">
    <name type="scientific">Tenebrio molitor</name>
    <name type="common">Yellow mealworm beetle</name>
    <dbReference type="NCBI Taxonomy" id="7067"/>
    <lineage>
        <taxon>Eukaryota</taxon>
        <taxon>Metazoa</taxon>
        <taxon>Ecdysozoa</taxon>
        <taxon>Arthropoda</taxon>
        <taxon>Hexapoda</taxon>
        <taxon>Insecta</taxon>
        <taxon>Pterygota</taxon>
        <taxon>Neoptera</taxon>
        <taxon>Endopterygota</taxon>
        <taxon>Coleoptera</taxon>
        <taxon>Polyphaga</taxon>
        <taxon>Cucujiformia</taxon>
        <taxon>Tenebrionidae</taxon>
        <taxon>Tenebrio</taxon>
    </lineage>
</organism>
<name>A0A8J6HSR2_TENMO</name>
<sequence length="88" mass="9611">MTHGGRRSESGVGGVLTLLWLPPPASQAVSTPEIGLTSYEHFSPDSGLMHQQVLRFRGGSAVSPTYSFYETALLLRVSYGSTEPRHEY</sequence>
<feature type="signal peptide" evidence="1">
    <location>
        <begin position="1"/>
        <end position="27"/>
    </location>
</feature>
<reference evidence="2" key="1">
    <citation type="journal article" date="2020" name="J Insects Food Feed">
        <title>The yellow mealworm (Tenebrio molitor) genome: a resource for the emerging insects as food and feed industry.</title>
        <authorList>
            <person name="Eriksson T."/>
            <person name="Andere A."/>
            <person name="Kelstrup H."/>
            <person name="Emery V."/>
            <person name="Picard C."/>
        </authorList>
    </citation>
    <scope>NUCLEOTIDE SEQUENCE</scope>
    <source>
        <strain evidence="2">Stoneville</strain>
        <tissue evidence="2">Whole head</tissue>
    </source>
</reference>
<keyword evidence="3" id="KW-1185">Reference proteome</keyword>
<gene>
    <name evidence="2" type="ORF">GEV33_003238</name>
</gene>
<reference evidence="2" key="2">
    <citation type="submission" date="2021-08" db="EMBL/GenBank/DDBJ databases">
        <authorList>
            <person name="Eriksson T."/>
        </authorList>
    </citation>
    <scope>NUCLEOTIDE SEQUENCE</scope>
    <source>
        <strain evidence="2">Stoneville</strain>
        <tissue evidence="2">Whole head</tissue>
    </source>
</reference>
<evidence type="ECO:0000313" key="3">
    <source>
        <dbReference type="Proteomes" id="UP000719412"/>
    </source>
</evidence>
<evidence type="ECO:0000256" key="1">
    <source>
        <dbReference type="SAM" id="SignalP"/>
    </source>
</evidence>
<dbReference type="EMBL" id="JABDTM020014267">
    <property type="protein sequence ID" value="KAH0819553.1"/>
    <property type="molecule type" value="Genomic_DNA"/>
</dbReference>
<accession>A0A8J6HSR2</accession>
<feature type="chain" id="PRO_5035222154" description="Secreted protein" evidence="1">
    <location>
        <begin position="28"/>
        <end position="88"/>
    </location>
</feature>
<evidence type="ECO:0008006" key="4">
    <source>
        <dbReference type="Google" id="ProtNLM"/>
    </source>
</evidence>
<evidence type="ECO:0000313" key="2">
    <source>
        <dbReference type="EMBL" id="KAH0819553.1"/>
    </source>
</evidence>
<protein>
    <recommendedName>
        <fullName evidence="4">Secreted protein</fullName>
    </recommendedName>
</protein>
<proteinExistence type="predicted"/>
<comment type="caution">
    <text evidence="2">The sequence shown here is derived from an EMBL/GenBank/DDBJ whole genome shotgun (WGS) entry which is preliminary data.</text>
</comment>
<dbReference type="AlphaFoldDB" id="A0A8J6HSR2"/>
<keyword evidence="1" id="KW-0732">Signal</keyword>
<dbReference type="Proteomes" id="UP000719412">
    <property type="component" value="Unassembled WGS sequence"/>
</dbReference>